<keyword evidence="2 5" id="KW-0732">Signal</keyword>
<feature type="signal peptide" evidence="5">
    <location>
        <begin position="1"/>
        <end position="28"/>
    </location>
</feature>
<reference evidence="7" key="1">
    <citation type="submission" date="2015-03" db="EMBL/GenBank/DDBJ databases">
        <title>A transcriptome of Araucaria cunninghamii, an australian fine timber species.</title>
        <authorList>
            <person name="Jing Yi C.J.Y."/>
            <person name="Yin San L.Y.S."/>
            <person name="Abdul Karim S.S."/>
            <person name="Wan Azmi N.N."/>
            <person name="Hercus R.R."/>
            <person name="Croft L.L."/>
        </authorList>
    </citation>
    <scope>NUCLEOTIDE SEQUENCE</scope>
    <source>
        <strain evidence="7">MI0301</strain>
        <tissue evidence="7">Leaf</tissue>
    </source>
</reference>
<dbReference type="InterPro" id="IPR017439">
    <property type="entry name" value="Amidohydrolase"/>
</dbReference>
<dbReference type="Gene3D" id="3.40.630.10">
    <property type="entry name" value="Zn peptidases"/>
    <property type="match status" value="1"/>
</dbReference>
<dbReference type="Pfam" id="PF07687">
    <property type="entry name" value="M20_dimer"/>
    <property type="match status" value="1"/>
</dbReference>
<comment type="cofactor">
    <cofactor evidence="4">
        <name>Mn(2+)</name>
        <dbReference type="ChEBI" id="CHEBI:29035"/>
    </cofactor>
    <text evidence="4">The Mn(2+) ion enhances activity.</text>
</comment>
<dbReference type="EMBL" id="GCKF01036608">
    <property type="protein sequence ID" value="JAG96694.1"/>
    <property type="molecule type" value="Transcribed_RNA"/>
</dbReference>
<keyword evidence="4" id="KW-0464">Manganese</keyword>
<dbReference type="NCBIfam" id="TIGR01891">
    <property type="entry name" value="amidohydrolases"/>
    <property type="match status" value="1"/>
</dbReference>
<evidence type="ECO:0000256" key="5">
    <source>
        <dbReference type="SAM" id="SignalP"/>
    </source>
</evidence>
<protein>
    <recommendedName>
        <fullName evidence="6">Peptidase M20 dimerisation domain-containing protein</fullName>
    </recommendedName>
</protein>
<evidence type="ECO:0000256" key="3">
    <source>
        <dbReference type="ARBA" id="ARBA00022801"/>
    </source>
</evidence>
<accession>A0A0D6R1J5</accession>
<organism evidence="7">
    <name type="scientific">Araucaria cunninghamii</name>
    <name type="common">Hoop pine</name>
    <name type="synonym">Moreton Bay pine</name>
    <dbReference type="NCBI Taxonomy" id="56994"/>
    <lineage>
        <taxon>Eukaryota</taxon>
        <taxon>Viridiplantae</taxon>
        <taxon>Streptophyta</taxon>
        <taxon>Embryophyta</taxon>
        <taxon>Tracheophyta</taxon>
        <taxon>Spermatophyta</taxon>
        <taxon>Pinopsida</taxon>
        <taxon>Pinidae</taxon>
        <taxon>Conifers II</taxon>
        <taxon>Araucariales</taxon>
        <taxon>Araucariaceae</taxon>
        <taxon>Araucaria</taxon>
    </lineage>
</organism>
<feature type="binding site" evidence="4">
    <location>
        <position position="174"/>
    </location>
    <ligand>
        <name>Mn(2+)</name>
        <dbReference type="ChEBI" id="CHEBI:29035"/>
        <label>2</label>
    </ligand>
</feature>
<dbReference type="PANTHER" id="PTHR11014">
    <property type="entry name" value="PEPTIDASE M20 FAMILY MEMBER"/>
    <property type="match status" value="1"/>
</dbReference>
<evidence type="ECO:0000256" key="2">
    <source>
        <dbReference type="ARBA" id="ARBA00022729"/>
    </source>
</evidence>
<dbReference type="GO" id="GO:0046872">
    <property type="term" value="F:metal ion binding"/>
    <property type="evidence" value="ECO:0007669"/>
    <property type="project" value="UniProtKB-KW"/>
</dbReference>
<evidence type="ECO:0000256" key="1">
    <source>
        <dbReference type="ARBA" id="ARBA00006153"/>
    </source>
</evidence>
<dbReference type="InterPro" id="IPR044757">
    <property type="entry name" value="ILR1-like_Hyd"/>
</dbReference>
<dbReference type="InterPro" id="IPR036264">
    <property type="entry name" value="Bact_exopeptidase_dim_dom"/>
</dbReference>
<dbReference type="GO" id="GO:0016787">
    <property type="term" value="F:hydrolase activity"/>
    <property type="evidence" value="ECO:0007669"/>
    <property type="project" value="UniProtKB-KW"/>
</dbReference>
<dbReference type="InterPro" id="IPR002933">
    <property type="entry name" value="Peptidase_M20"/>
</dbReference>
<feature type="binding site" evidence="4">
    <location>
        <position position="198"/>
    </location>
    <ligand>
        <name>Mn(2+)</name>
        <dbReference type="ChEBI" id="CHEBI:29035"/>
        <label>2</label>
    </ligand>
</feature>
<dbReference type="PIRSF" id="PIRSF005962">
    <property type="entry name" value="Pept_M20D_amidohydro"/>
    <property type="match status" value="1"/>
</dbReference>
<dbReference type="Gene3D" id="3.30.70.360">
    <property type="match status" value="1"/>
</dbReference>
<feature type="binding site" evidence="4">
    <location>
        <position position="401"/>
    </location>
    <ligand>
        <name>Mn(2+)</name>
        <dbReference type="ChEBI" id="CHEBI:29035"/>
        <label>2</label>
    </ligand>
</feature>
<feature type="domain" description="Peptidase M20 dimerisation" evidence="6">
    <location>
        <begin position="217"/>
        <end position="316"/>
    </location>
</feature>
<dbReference type="PANTHER" id="PTHR11014:SF140">
    <property type="entry name" value="IAA-AMINO ACID HYDROLASE ILR1-LIKE 3"/>
    <property type="match status" value="1"/>
</dbReference>
<evidence type="ECO:0000313" key="7">
    <source>
        <dbReference type="EMBL" id="JAG96694.1"/>
    </source>
</evidence>
<dbReference type="InterPro" id="IPR011650">
    <property type="entry name" value="Peptidase_M20_dimer"/>
</dbReference>
<dbReference type="SUPFAM" id="SSF53187">
    <property type="entry name" value="Zn-dependent exopeptidases"/>
    <property type="match status" value="1"/>
</dbReference>
<dbReference type="Pfam" id="PF01546">
    <property type="entry name" value="Peptidase_M20"/>
    <property type="match status" value="1"/>
</dbReference>
<dbReference type="MEROPS" id="M20.A06"/>
<evidence type="ECO:0000256" key="4">
    <source>
        <dbReference type="PIRSR" id="PIRSR005962-1"/>
    </source>
</evidence>
<comment type="similarity">
    <text evidence="1">Belongs to the peptidase M20 family.</text>
</comment>
<feature type="chain" id="PRO_5002311412" description="Peptidase M20 dimerisation domain-containing protein" evidence="5">
    <location>
        <begin position="29"/>
        <end position="444"/>
    </location>
</feature>
<dbReference type="FunFam" id="3.30.70.360:FF:000001">
    <property type="entry name" value="N-acetyldiaminopimelate deacetylase"/>
    <property type="match status" value="1"/>
</dbReference>
<sequence length="444" mass="48367">MAIIPSSSIAMNTILILVCQIFALGVQCDSLTTVENYAKELMDAAKSDFEWLKSIRRSIHEYPELLFEEHNTSAVIRRELDRIGVSYEWPYAKTGVVATIGSGLPPVVALRADMDALPIQEQVEWEHKSKVAGRMHACGHDAHVTMLLGAAKLLQQRKDKLKGTVRLIFQPAEEGGAGAAFMIKEGALADAEAIFGMHVNNLYPTGTIASRAGPLGAAGAVFEAIIDGKGGHAAFPHLNVDPIVAASFTVVSLQEIISRETDPLESEVLSIGFINGGEGLNIIPSRVKFGGTLRSFTTNGLLHLKKRVKEVIESQAAVHRCIASVNFLEEHYPMYPAVENDENLHNHVEKVGATLLGLNNVKTAQVVMAGEDFAFYQLSIPGVIFVIGIRNESLGSFHSPHSPFFFLDEDVLPIGAALNAAIVELYFDKNQGNEYSLETRHMEL</sequence>
<evidence type="ECO:0000259" key="6">
    <source>
        <dbReference type="Pfam" id="PF07687"/>
    </source>
</evidence>
<dbReference type="GO" id="GO:0009850">
    <property type="term" value="P:auxin metabolic process"/>
    <property type="evidence" value="ECO:0007669"/>
    <property type="project" value="InterPro"/>
</dbReference>
<name>A0A0D6R1J5_ARACU</name>
<dbReference type="CDD" id="cd08017">
    <property type="entry name" value="M20_IAA_Hyd"/>
    <property type="match status" value="1"/>
</dbReference>
<feature type="binding site" evidence="4">
    <location>
        <position position="140"/>
    </location>
    <ligand>
        <name>Mn(2+)</name>
        <dbReference type="ChEBI" id="CHEBI:29035"/>
        <label>2</label>
    </ligand>
</feature>
<proteinExistence type="inferred from homology"/>
<keyword evidence="4" id="KW-0479">Metal-binding</keyword>
<feature type="binding site" evidence="4">
    <location>
        <position position="138"/>
    </location>
    <ligand>
        <name>Mn(2+)</name>
        <dbReference type="ChEBI" id="CHEBI:29035"/>
        <label>2</label>
    </ligand>
</feature>
<dbReference type="SUPFAM" id="SSF55031">
    <property type="entry name" value="Bacterial exopeptidase dimerisation domain"/>
    <property type="match status" value="1"/>
</dbReference>
<dbReference type="AlphaFoldDB" id="A0A0D6R1J5"/>
<keyword evidence="3" id="KW-0378">Hydrolase</keyword>